<dbReference type="Pfam" id="PF11446">
    <property type="entry name" value="DUF2897"/>
    <property type="match status" value="1"/>
</dbReference>
<dbReference type="eggNOG" id="ENOG5033IWW">
    <property type="taxonomic scope" value="Bacteria"/>
</dbReference>
<reference evidence="3 4" key="1">
    <citation type="submission" date="2006-02" db="EMBL/GenBank/DDBJ databases">
        <authorList>
            <person name="Moran M.A."/>
            <person name="Kjelleberg S."/>
            <person name="Egan S."/>
            <person name="Saunders N."/>
            <person name="Thomas T."/>
            <person name="Ferriera S."/>
            <person name="Johnson J."/>
            <person name="Kravitz S."/>
            <person name="Halpern A."/>
            <person name="Remington K."/>
            <person name="Beeson K."/>
            <person name="Tran B."/>
            <person name="Rogers Y.-H."/>
            <person name="Friedman R."/>
            <person name="Venter J.C."/>
        </authorList>
    </citation>
    <scope>NUCLEOTIDE SEQUENCE [LARGE SCALE GENOMIC DNA]</scope>
    <source>
        <strain evidence="3 4">D2</strain>
    </source>
</reference>
<evidence type="ECO:0000256" key="2">
    <source>
        <dbReference type="SAM" id="Phobius"/>
    </source>
</evidence>
<dbReference type="HOGENOM" id="CLU_205336_0_0_6"/>
<evidence type="ECO:0000313" key="4">
    <source>
        <dbReference type="Proteomes" id="UP000006201"/>
    </source>
</evidence>
<dbReference type="EMBL" id="AAOH01000005">
    <property type="protein sequence ID" value="EAR27662.1"/>
    <property type="molecule type" value="Genomic_DNA"/>
</dbReference>
<name>A4CBC5_9GAMM</name>
<dbReference type="AlphaFoldDB" id="A4CBC5"/>
<proteinExistence type="predicted"/>
<organism evidence="3 4">
    <name type="scientific">Pseudoalteromonas tunicata D2</name>
    <dbReference type="NCBI Taxonomy" id="87626"/>
    <lineage>
        <taxon>Bacteria</taxon>
        <taxon>Pseudomonadati</taxon>
        <taxon>Pseudomonadota</taxon>
        <taxon>Gammaproteobacteria</taxon>
        <taxon>Alteromonadales</taxon>
        <taxon>Pseudoalteromonadaceae</taxon>
        <taxon>Pseudoalteromonas</taxon>
    </lineage>
</organism>
<keyword evidence="4" id="KW-1185">Reference proteome</keyword>
<dbReference type="InterPro" id="IPR021550">
    <property type="entry name" value="DUF2897"/>
</dbReference>
<evidence type="ECO:0000313" key="3">
    <source>
        <dbReference type="EMBL" id="EAR27662.1"/>
    </source>
</evidence>
<dbReference type="Proteomes" id="UP000006201">
    <property type="component" value="Unassembled WGS sequence"/>
</dbReference>
<keyword evidence="2" id="KW-0812">Transmembrane</keyword>
<keyword evidence="2" id="KW-1133">Transmembrane helix</keyword>
<sequence>MTMQTWQIIGIIVIVVGFIWGNLALLRYSAKFDLTKFNQDPIEKAKASLAEQEKRQNAEKTAKKNEH</sequence>
<feature type="region of interest" description="Disordered" evidence="1">
    <location>
        <begin position="48"/>
        <end position="67"/>
    </location>
</feature>
<keyword evidence="2" id="KW-0472">Membrane</keyword>
<evidence type="ECO:0000256" key="1">
    <source>
        <dbReference type="SAM" id="MobiDB-lite"/>
    </source>
</evidence>
<gene>
    <name evidence="3" type="ORF">PTD2_17610</name>
</gene>
<feature type="transmembrane region" description="Helical" evidence="2">
    <location>
        <begin position="6"/>
        <end position="26"/>
    </location>
</feature>
<accession>A4CBC5</accession>
<protein>
    <submittedName>
        <fullName evidence="3">Uncharacterized protein</fullName>
    </submittedName>
</protein>
<comment type="caution">
    <text evidence="3">The sequence shown here is derived from an EMBL/GenBank/DDBJ whole genome shotgun (WGS) entry which is preliminary data.</text>
</comment>